<evidence type="ECO:0000313" key="7">
    <source>
        <dbReference type="Ensembl" id="ENSOANP00000050581.1"/>
    </source>
</evidence>
<feature type="region of interest" description="Disordered" evidence="5">
    <location>
        <begin position="312"/>
        <end position="347"/>
    </location>
</feature>
<feature type="compositionally biased region" description="Low complexity" evidence="5">
    <location>
        <begin position="103"/>
        <end position="112"/>
    </location>
</feature>
<sequence>MGGREGPARAQRRREEGAGACAEAAGGEGAGPGGRTVAGQGQERRVGGRTGRWAGDGAEPGTRRHALLHARHPRRRLPPVRPRLGRRARGRPPPGRPSGPEHGAGQRVRSGAAGRGGAGASTIPPPETPSPLGADLLPLRRSGTTASAVCPPRARAAPARSGPREGGSPAGARGEGRPPPGNARGLPENPRAGPTGAAGRHPARPRGAKAGEAEAGRDPGRPSAPAPPTGRRPRGRPGGSRRRTEGASLPPPAPSRPSHILEHLDGVIDKPEAEMSPQELQLHYFKMHDYDGNDLLDGLELATAISHVHKEVRGRGAAAPGGEGRTPGGTPPAPGPARLSLRQEGSERVHVMREEELTGLIDDVLRDDDKNDDGYIDYAEFAKSLE</sequence>
<name>A0A6I8PCT8_ORNAN</name>
<dbReference type="Ensembl" id="ENSOANT00000070152.1">
    <property type="protein sequence ID" value="ENSOANP00000050581.1"/>
    <property type="gene ID" value="ENSOANG00000036617.1"/>
</dbReference>
<feature type="compositionally biased region" description="Basic and acidic residues" evidence="5">
    <location>
        <begin position="259"/>
        <end position="273"/>
    </location>
</feature>
<feature type="region of interest" description="Disordered" evidence="5">
    <location>
        <begin position="1"/>
        <end position="273"/>
    </location>
</feature>
<dbReference type="GeneTree" id="ENSGT00940000154141"/>
<keyword evidence="3" id="KW-0677">Repeat</keyword>
<feature type="domain" description="EF-hand" evidence="6">
    <location>
        <begin position="356"/>
        <end position="386"/>
    </location>
</feature>
<evidence type="ECO:0000256" key="2">
    <source>
        <dbReference type="ARBA" id="ARBA00022729"/>
    </source>
</evidence>
<keyword evidence="1" id="KW-0479">Metal-binding</keyword>
<feature type="compositionally biased region" description="Gly residues" evidence="5">
    <location>
        <begin position="26"/>
        <end position="36"/>
    </location>
</feature>
<dbReference type="SUPFAM" id="SSF47473">
    <property type="entry name" value="EF-hand"/>
    <property type="match status" value="1"/>
</dbReference>
<evidence type="ECO:0000313" key="8">
    <source>
        <dbReference type="Proteomes" id="UP000002279"/>
    </source>
</evidence>
<accession>A0A6I8PCT8</accession>
<proteinExistence type="predicted"/>
<protein>
    <recommendedName>
        <fullName evidence="6">EF-hand domain-containing protein</fullName>
    </recommendedName>
</protein>
<feature type="compositionally biased region" description="Low complexity" evidence="5">
    <location>
        <begin position="182"/>
        <end position="200"/>
    </location>
</feature>
<dbReference type="InterPro" id="IPR011992">
    <property type="entry name" value="EF-hand-dom_pair"/>
</dbReference>
<evidence type="ECO:0000256" key="5">
    <source>
        <dbReference type="SAM" id="MobiDB-lite"/>
    </source>
</evidence>
<evidence type="ECO:0000256" key="3">
    <source>
        <dbReference type="ARBA" id="ARBA00022737"/>
    </source>
</evidence>
<dbReference type="Proteomes" id="UP000002279">
    <property type="component" value="Unplaced"/>
</dbReference>
<dbReference type="PROSITE" id="PS00018">
    <property type="entry name" value="EF_HAND_1"/>
    <property type="match status" value="2"/>
</dbReference>
<organism evidence="7 8">
    <name type="scientific">Ornithorhynchus anatinus</name>
    <name type="common">Duckbill platypus</name>
    <dbReference type="NCBI Taxonomy" id="9258"/>
    <lineage>
        <taxon>Eukaryota</taxon>
        <taxon>Metazoa</taxon>
        <taxon>Chordata</taxon>
        <taxon>Craniata</taxon>
        <taxon>Vertebrata</taxon>
        <taxon>Euteleostomi</taxon>
        <taxon>Mammalia</taxon>
        <taxon>Monotremata</taxon>
        <taxon>Ornithorhynchidae</taxon>
        <taxon>Ornithorhynchus</taxon>
    </lineage>
</organism>
<reference evidence="7" key="2">
    <citation type="submission" date="2025-09" db="UniProtKB">
        <authorList>
            <consortium name="Ensembl"/>
        </authorList>
    </citation>
    <scope>IDENTIFICATION</scope>
    <source>
        <strain evidence="7">Glennie</strain>
    </source>
</reference>
<reference evidence="7" key="1">
    <citation type="submission" date="2025-08" db="UniProtKB">
        <authorList>
            <consortium name="Ensembl"/>
        </authorList>
    </citation>
    <scope>IDENTIFICATION</scope>
    <source>
        <strain evidence="7">Glennie</strain>
    </source>
</reference>
<dbReference type="OMA" id="SERVHVM"/>
<dbReference type="Bgee" id="ENSOANG00000036617">
    <property type="expression patterns" value="Expressed in liver and 8 other cell types or tissues"/>
</dbReference>
<keyword evidence="4" id="KW-0106">Calcium</keyword>
<keyword evidence="8" id="KW-1185">Reference proteome</keyword>
<dbReference type="PROSITE" id="PS50222">
    <property type="entry name" value="EF_HAND_2"/>
    <property type="match status" value="1"/>
</dbReference>
<dbReference type="PANTHER" id="PTHR23104">
    <property type="entry name" value="MULTIPLE COAGULATION FACTOR DEFICIENCY PROTEIN 2 NEURAL STEM CELL DERIVED NEURONAL SURVIVAL PROTEIN"/>
    <property type="match status" value="1"/>
</dbReference>
<dbReference type="InParanoid" id="A0A6I8PCT8"/>
<keyword evidence="2" id="KW-0732">Signal</keyword>
<evidence type="ECO:0000259" key="6">
    <source>
        <dbReference type="PROSITE" id="PS50222"/>
    </source>
</evidence>
<dbReference type="PANTHER" id="PTHR23104:SF14">
    <property type="entry name" value="MULTIPLE COAGULATION FACTOR DEFICIENCY PROTEIN 2"/>
    <property type="match status" value="1"/>
</dbReference>
<dbReference type="InterPro" id="IPR052110">
    <property type="entry name" value="MCFD2-like"/>
</dbReference>
<dbReference type="InterPro" id="IPR002048">
    <property type="entry name" value="EF_hand_dom"/>
</dbReference>
<feature type="compositionally biased region" description="Low complexity" evidence="5">
    <location>
        <begin position="151"/>
        <end position="163"/>
    </location>
</feature>
<dbReference type="Gene3D" id="1.10.238.10">
    <property type="entry name" value="EF-hand"/>
    <property type="match status" value="1"/>
</dbReference>
<feature type="compositionally biased region" description="Basic residues" evidence="5">
    <location>
        <begin position="231"/>
        <end position="241"/>
    </location>
</feature>
<evidence type="ECO:0000256" key="1">
    <source>
        <dbReference type="ARBA" id="ARBA00022723"/>
    </source>
</evidence>
<evidence type="ECO:0000256" key="4">
    <source>
        <dbReference type="ARBA" id="ARBA00022837"/>
    </source>
</evidence>
<feature type="compositionally biased region" description="Basic residues" evidence="5">
    <location>
        <begin position="63"/>
        <end position="90"/>
    </location>
</feature>
<feature type="compositionally biased region" description="Basic and acidic residues" evidence="5">
    <location>
        <begin position="209"/>
        <end position="220"/>
    </location>
</feature>
<dbReference type="GO" id="GO:0005509">
    <property type="term" value="F:calcium ion binding"/>
    <property type="evidence" value="ECO:0007669"/>
    <property type="project" value="InterPro"/>
</dbReference>
<dbReference type="AlphaFoldDB" id="A0A6I8PCT8"/>
<dbReference type="InterPro" id="IPR018247">
    <property type="entry name" value="EF_Hand_1_Ca_BS"/>
</dbReference>